<reference evidence="1" key="1">
    <citation type="submission" date="2022-05" db="EMBL/GenBank/DDBJ databases">
        <title>Brevundimonas albigilva TT17 genome sequence.</title>
        <authorList>
            <person name="Lee K."/>
            <person name="Son H."/>
        </authorList>
    </citation>
    <scope>NUCLEOTIDE SEQUENCE</scope>
    <source>
        <strain evidence="1">TT17</strain>
    </source>
</reference>
<keyword evidence="2" id="KW-1185">Reference proteome</keyword>
<sequence>MTGPTTPKPQLRYSLAQAMAANTRQSSPAKTKYSLAEAMRRMIGSEDSK</sequence>
<dbReference type="Proteomes" id="UP001055429">
    <property type="component" value="Chromosome"/>
</dbReference>
<proteinExistence type="predicted"/>
<dbReference type="RefSeq" id="WP_250201956.1">
    <property type="nucleotide sequence ID" value="NZ_CP097649.1"/>
</dbReference>
<name>A0ABY4SM31_9CAUL</name>
<protein>
    <submittedName>
        <fullName evidence="1">Uncharacterized protein</fullName>
    </submittedName>
</protein>
<accession>A0ABY4SM31</accession>
<evidence type="ECO:0000313" key="1">
    <source>
        <dbReference type="EMBL" id="URI15328.1"/>
    </source>
</evidence>
<evidence type="ECO:0000313" key="2">
    <source>
        <dbReference type="Proteomes" id="UP001055429"/>
    </source>
</evidence>
<gene>
    <name evidence="1" type="ORF">M8231_16310</name>
</gene>
<dbReference type="EMBL" id="CP097649">
    <property type="protein sequence ID" value="URI15328.1"/>
    <property type="molecule type" value="Genomic_DNA"/>
</dbReference>
<organism evidence="1 2">
    <name type="scientific">Brevundimonas albigilva</name>
    <dbReference type="NCBI Taxonomy" id="1312364"/>
    <lineage>
        <taxon>Bacteria</taxon>
        <taxon>Pseudomonadati</taxon>
        <taxon>Pseudomonadota</taxon>
        <taxon>Alphaproteobacteria</taxon>
        <taxon>Caulobacterales</taxon>
        <taxon>Caulobacteraceae</taxon>
        <taxon>Brevundimonas</taxon>
    </lineage>
</organism>